<dbReference type="Gene3D" id="1.10.150.450">
    <property type="match status" value="1"/>
</dbReference>
<evidence type="ECO:0008006" key="4">
    <source>
        <dbReference type="Google" id="ProtNLM"/>
    </source>
</evidence>
<dbReference type="Proteomes" id="UP001516023">
    <property type="component" value="Unassembled WGS sequence"/>
</dbReference>
<keyword evidence="3" id="KW-1185">Reference proteome</keyword>
<dbReference type="Gene3D" id="3.40.50.1000">
    <property type="entry name" value="HAD superfamily/HAD-like"/>
    <property type="match status" value="1"/>
</dbReference>
<feature type="region of interest" description="Disordered" evidence="1">
    <location>
        <begin position="253"/>
        <end position="274"/>
    </location>
</feature>
<accession>A0ABD3QPS2</accession>
<dbReference type="GO" id="GO:0003824">
    <property type="term" value="F:catalytic activity"/>
    <property type="evidence" value="ECO:0007669"/>
    <property type="project" value="UniProtKB-ARBA"/>
</dbReference>
<organism evidence="2 3">
    <name type="scientific">Cyclotella cryptica</name>
    <dbReference type="NCBI Taxonomy" id="29204"/>
    <lineage>
        <taxon>Eukaryota</taxon>
        <taxon>Sar</taxon>
        <taxon>Stramenopiles</taxon>
        <taxon>Ochrophyta</taxon>
        <taxon>Bacillariophyta</taxon>
        <taxon>Coscinodiscophyceae</taxon>
        <taxon>Thalassiosirophycidae</taxon>
        <taxon>Stephanodiscales</taxon>
        <taxon>Stephanodiscaceae</taxon>
        <taxon>Cyclotella</taxon>
    </lineage>
</organism>
<sequence length="300" mass="33413">MQRPRVSHVGSLEMTLIGSNTSVDSISAKLECPKISTIIFDIDDTLYDVGTGFTAHRNTDSATSFMVDKLHFPSKEEAQILRDEYFTKYHSTAKGLTVAEADGKLPPLPDGVTLPADRTSRFDPEELDEYWAQHLDFSLLGGPDPKCIETFEMMSRKLKIVGFSNGPRKYVTRVLKEIGLEYFFQSKQLFAVNDVLPHCKPDHGAFQLVLEKIGVVPRECIMVEDSMKNIRVAKSLGMKTILVVGKDRKRENRSAEYQKSADDAEATKAGDIPDETDPAVDAVVEVASEVSLVLNRWGLL</sequence>
<dbReference type="EMBL" id="JABMIG020000020">
    <property type="protein sequence ID" value="KAL3802375.1"/>
    <property type="molecule type" value="Genomic_DNA"/>
</dbReference>
<feature type="compositionally biased region" description="Basic and acidic residues" evidence="1">
    <location>
        <begin position="253"/>
        <end position="268"/>
    </location>
</feature>
<dbReference type="InterPro" id="IPR023214">
    <property type="entry name" value="HAD_sf"/>
</dbReference>
<evidence type="ECO:0000313" key="2">
    <source>
        <dbReference type="EMBL" id="KAL3802375.1"/>
    </source>
</evidence>
<dbReference type="Pfam" id="PF00702">
    <property type="entry name" value="Hydrolase"/>
    <property type="match status" value="1"/>
</dbReference>
<dbReference type="PANTHER" id="PTHR43434">
    <property type="entry name" value="PHOSPHOGLYCOLATE PHOSPHATASE"/>
    <property type="match status" value="1"/>
</dbReference>
<dbReference type="NCBIfam" id="TIGR01509">
    <property type="entry name" value="HAD-SF-IA-v3"/>
    <property type="match status" value="1"/>
</dbReference>
<evidence type="ECO:0000256" key="1">
    <source>
        <dbReference type="SAM" id="MobiDB-lite"/>
    </source>
</evidence>
<reference evidence="2 3" key="1">
    <citation type="journal article" date="2020" name="G3 (Bethesda)">
        <title>Improved Reference Genome for Cyclotella cryptica CCMP332, a Model for Cell Wall Morphogenesis, Salinity Adaptation, and Lipid Production in Diatoms (Bacillariophyta).</title>
        <authorList>
            <person name="Roberts W.R."/>
            <person name="Downey K.M."/>
            <person name="Ruck E.C."/>
            <person name="Traller J.C."/>
            <person name="Alverson A.J."/>
        </authorList>
    </citation>
    <scope>NUCLEOTIDE SEQUENCE [LARGE SCALE GENOMIC DNA]</scope>
    <source>
        <strain evidence="2 3">CCMP332</strain>
    </source>
</reference>
<dbReference type="InterPro" id="IPR050155">
    <property type="entry name" value="HAD-like_hydrolase_sf"/>
</dbReference>
<protein>
    <recommendedName>
        <fullName evidence="4">Pyrimidine 5-nucleotidase</fullName>
    </recommendedName>
</protein>
<dbReference type="InterPro" id="IPR036412">
    <property type="entry name" value="HAD-like_sf"/>
</dbReference>
<dbReference type="SFLD" id="SFLDS00003">
    <property type="entry name" value="Haloacid_Dehalogenase"/>
    <property type="match status" value="1"/>
</dbReference>
<comment type="caution">
    <text evidence="2">The sequence shown here is derived from an EMBL/GenBank/DDBJ whole genome shotgun (WGS) entry which is preliminary data.</text>
</comment>
<dbReference type="SUPFAM" id="SSF56784">
    <property type="entry name" value="HAD-like"/>
    <property type="match status" value="1"/>
</dbReference>
<dbReference type="AlphaFoldDB" id="A0ABD3QPS2"/>
<gene>
    <name evidence="2" type="ORF">HJC23_007200</name>
</gene>
<dbReference type="PANTHER" id="PTHR43434:SF1">
    <property type="entry name" value="PHOSPHOGLYCOLATE PHOSPHATASE"/>
    <property type="match status" value="1"/>
</dbReference>
<evidence type="ECO:0000313" key="3">
    <source>
        <dbReference type="Proteomes" id="UP001516023"/>
    </source>
</evidence>
<dbReference type="InterPro" id="IPR006439">
    <property type="entry name" value="HAD-SF_hydro_IA"/>
</dbReference>
<name>A0ABD3QPS2_9STRA</name>
<proteinExistence type="predicted"/>
<dbReference type="SFLD" id="SFLDG01129">
    <property type="entry name" value="C1.5:_HAD__Beta-PGM__Phosphata"/>
    <property type="match status" value="1"/>
</dbReference>